<dbReference type="Pfam" id="PF00069">
    <property type="entry name" value="Pkinase"/>
    <property type="match status" value="1"/>
</dbReference>
<evidence type="ECO:0000313" key="6">
    <source>
        <dbReference type="EMBL" id="OHT08651.1"/>
    </source>
</evidence>
<dbReference type="GO" id="GO:0005524">
    <property type="term" value="F:ATP binding"/>
    <property type="evidence" value="ECO:0007669"/>
    <property type="project" value="UniProtKB-UniRule"/>
</dbReference>
<proteinExistence type="inferred from homology"/>
<dbReference type="GeneID" id="94837432"/>
<dbReference type="VEuPathDB" id="TrichDB:TRFO_22736"/>
<dbReference type="GO" id="GO:0010506">
    <property type="term" value="P:regulation of autophagy"/>
    <property type="evidence" value="ECO:0007669"/>
    <property type="project" value="InterPro"/>
</dbReference>
<reference evidence="7" key="2">
    <citation type="submission" date="2016-10" db="EMBL/GenBank/DDBJ databases">
        <authorList>
            <person name="de Groot N.N."/>
        </authorList>
    </citation>
    <scope>NUCLEOTIDE SEQUENCE [LARGE SCALE GENOMIC DNA]</scope>
    <source>
        <strain evidence="7">K</strain>
    </source>
</reference>
<evidence type="ECO:0000313" key="7">
    <source>
        <dbReference type="EMBL" id="OHT08653.1"/>
    </source>
</evidence>
<dbReference type="Proteomes" id="UP000179807">
    <property type="component" value="Unassembled WGS sequence"/>
</dbReference>
<dbReference type="InterPro" id="IPR017441">
    <property type="entry name" value="Protein_kinase_ATP_BS"/>
</dbReference>
<evidence type="ECO:0000313" key="8">
    <source>
        <dbReference type="Proteomes" id="UP000179807"/>
    </source>
</evidence>
<reference evidence="8" key="1">
    <citation type="submission" date="2016-10" db="EMBL/GenBank/DDBJ databases">
        <authorList>
            <person name="Benchimol M."/>
            <person name="Almeida L.G."/>
            <person name="Vasconcelos A.T."/>
            <person name="Perreira-Neves A."/>
            <person name="Rosa I.A."/>
            <person name="Tasca T."/>
            <person name="Bogo M.R."/>
            <person name="de Souza W."/>
        </authorList>
    </citation>
    <scope>NUCLEOTIDE SEQUENCE [LARGE SCALE GENOMIC DNA]</scope>
    <source>
        <strain evidence="8">K</strain>
    </source>
</reference>
<dbReference type="PANTHER" id="PTHR24348">
    <property type="entry name" value="SERINE/THREONINE-PROTEIN KINASE UNC-51-RELATED"/>
    <property type="match status" value="1"/>
</dbReference>
<dbReference type="InterPro" id="IPR045269">
    <property type="entry name" value="Atg1-like"/>
</dbReference>
<dbReference type="OrthoDB" id="1405469at2759"/>
<comment type="caution">
    <text evidence="7">The sequence shown here is derived from an EMBL/GenBank/DDBJ whole genome shotgun (WGS) entry which is preliminary data.</text>
</comment>
<protein>
    <recommendedName>
        <fullName evidence="5">Protein kinase domain-containing protein</fullName>
    </recommendedName>
</protein>
<dbReference type="SMART" id="SM00220">
    <property type="entry name" value="S_TKc"/>
    <property type="match status" value="1"/>
</dbReference>
<dbReference type="VEuPathDB" id="TrichDB:TRFO_22733"/>
<dbReference type="InterPro" id="IPR011009">
    <property type="entry name" value="Kinase-like_dom_sf"/>
</dbReference>
<dbReference type="Gene3D" id="1.10.510.10">
    <property type="entry name" value="Transferase(Phosphotransferase) domain 1"/>
    <property type="match status" value="1"/>
</dbReference>
<dbReference type="EMBL" id="MLAK01000661">
    <property type="protein sequence ID" value="OHT08651.1"/>
    <property type="molecule type" value="Genomic_DNA"/>
</dbReference>
<keyword evidence="2 3" id="KW-0067">ATP-binding</keyword>
<gene>
    <name evidence="6" type="ORF">TRFO_22733</name>
    <name evidence="7" type="ORF">TRFO_22736</name>
</gene>
<keyword evidence="4" id="KW-0723">Serine/threonine-protein kinase</keyword>
<name>A0A1J4KH31_9EUKA</name>
<feature type="domain" description="Protein kinase" evidence="5">
    <location>
        <begin position="12"/>
        <end position="312"/>
    </location>
</feature>
<dbReference type="RefSeq" id="XP_068361787.1">
    <property type="nucleotide sequence ID" value="XM_068502728.1"/>
</dbReference>
<dbReference type="Gene3D" id="3.30.200.20">
    <property type="entry name" value="Phosphorylase Kinase, domain 1"/>
    <property type="match status" value="1"/>
</dbReference>
<dbReference type="InterPro" id="IPR008271">
    <property type="entry name" value="Ser/Thr_kinase_AS"/>
</dbReference>
<dbReference type="PROSITE" id="PS00108">
    <property type="entry name" value="PROTEIN_KINASE_ST"/>
    <property type="match status" value="1"/>
</dbReference>
<accession>A0A1J4KH31</accession>
<sequence length="347" mass="40030">MFEQLPVVINDYELYERLGNGGSATVYKAHHAKYKMDFAVKVLEVKKSNFMEFEAEVNALIRLSHPNIIKLYKYFTFEYNSKQVNQIWENNRNITCSNEKKAISTQLQIGEPNQGINNANEIHTIHYHCLVYELCHWSLEDEIEMFNPPITRIQELFTQILSGLNYCHSKGICHRDIKPSNILIDNFGNPKISDFGISVHMNDIKNDCIDKHSGSLLYAAPEVLSSGRYDPFKAEIWSVGVLLYYMYTKCTPWSICNEKETIKSIKNANFTVPSNVPAHIHIYIHKMLVLDPEKRVSLLNVMKVLAMKHQSARPHQKINPLRFKVVERSLSLSTTRNSPHLSFCPIV</sequence>
<dbReference type="PROSITE" id="PS50011">
    <property type="entry name" value="PROTEIN_KINASE_DOM"/>
    <property type="match status" value="1"/>
</dbReference>
<dbReference type="InterPro" id="IPR000719">
    <property type="entry name" value="Prot_kinase_dom"/>
</dbReference>
<evidence type="ECO:0000259" key="5">
    <source>
        <dbReference type="PROSITE" id="PS50011"/>
    </source>
</evidence>
<keyword evidence="4" id="KW-0418">Kinase</keyword>
<dbReference type="PROSITE" id="PS00107">
    <property type="entry name" value="PROTEIN_KINASE_ATP"/>
    <property type="match status" value="1"/>
</dbReference>
<keyword evidence="4" id="KW-0808">Transferase</keyword>
<feature type="binding site" evidence="3">
    <location>
        <position position="41"/>
    </location>
    <ligand>
        <name>ATP</name>
        <dbReference type="ChEBI" id="CHEBI:30616"/>
    </ligand>
</feature>
<dbReference type="EMBL" id="MLAK01000661">
    <property type="protein sequence ID" value="OHT08653.1"/>
    <property type="molecule type" value="Genomic_DNA"/>
</dbReference>
<organism evidence="7 8">
    <name type="scientific">Tritrichomonas foetus</name>
    <dbReference type="NCBI Taxonomy" id="1144522"/>
    <lineage>
        <taxon>Eukaryota</taxon>
        <taxon>Metamonada</taxon>
        <taxon>Parabasalia</taxon>
        <taxon>Tritrichomonadida</taxon>
        <taxon>Tritrichomonadidae</taxon>
        <taxon>Tritrichomonas</taxon>
    </lineage>
</organism>
<dbReference type="SUPFAM" id="SSF56112">
    <property type="entry name" value="Protein kinase-like (PK-like)"/>
    <property type="match status" value="1"/>
</dbReference>
<dbReference type="GO" id="GO:0004674">
    <property type="term" value="F:protein serine/threonine kinase activity"/>
    <property type="evidence" value="ECO:0007669"/>
    <property type="project" value="UniProtKB-KW"/>
</dbReference>
<evidence type="ECO:0000256" key="3">
    <source>
        <dbReference type="PROSITE-ProRule" id="PRU10141"/>
    </source>
</evidence>
<comment type="similarity">
    <text evidence="4">Belongs to the protein kinase superfamily.</text>
</comment>
<keyword evidence="8" id="KW-1185">Reference proteome</keyword>
<keyword evidence="1 3" id="KW-0547">Nucleotide-binding</keyword>
<dbReference type="GO" id="GO:0005737">
    <property type="term" value="C:cytoplasm"/>
    <property type="evidence" value="ECO:0007669"/>
    <property type="project" value="TreeGrafter"/>
</dbReference>
<evidence type="ECO:0000256" key="1">
    <source>
        <dbReference type="ARBA" id="ARBA00022741"/>
    </source>
</evidence>
<dbReference type="AlphaFoldDB" id="A0A1J4KH31"/>
<evidence type="ECO:0000256" key="4">
    <source>
        <dbReference type="RuleBase" id="RU000304"/>
    </source>
</evidence>
<evidence type="ECO:0000256" key="2">
    <source>
        <dbReference type="ARBA" id="ARBA00022840"/>
    </source>
</evidence>